<dbReference type="RefSeq" id="WP_166882116.1">
    <property type="nucleotide sequence ID" value="NZ_WHJH01000073.1"/>
</dbReference>
<dbReference type="InterPro" id="IPR012328">
    <property type="entry name" value="Chalcone/stilbene_synt_C"/>
</dbReference>
<keyword evidence="2" id="KW-0808">Transferase</keyword>
<evidence type="ECO:0000313" key="6">
    <source>
        <dbReference type="Proteomes" id="UP000609726"/>
    </source>
</evidence>
<keyword evidence="6" id="KW-1185">Reference proteome</keyword>
<dbReference type="Pfam" id="PF00195">
    <property type="entry name" value="Chal_sti_synt_N"/>
    <property type="match status" value="1"/>
</dbReference>
<reference evidence="5 6" key="1">
    <citation type="submission" date="2019-10" db="EMBL/GenBank/DDBJ databases">
        <title>Taxonomy of Antarctic Massilia spp.: description of Massilia rubra sp. nov., Massilia aquatica sp. nov., Massilia mucilaginosa sp. nov., Massilia frigida sp. nov. isolated from streams, lakes and regoliths.</title>
        <authorList>
            <person name="Holochova P."/>
            <person name="Sedlacek I."/>
            <person name="Kralova S."/>
            <person name="Maslanova I."/>
            <person name="Busse H.-J."/>
            <person name="Stankova E."/>
            <person name="Vrbovska V."/>
            <person name="Kovarovic V."/>
            <person name="Bartak M."/>
            <person name="Svec P."/>
            <person name="Pantucek R."/>
        </authorList>
    </citation>
    <scope>NUCLEOTIDE SEQUENCE [LARGE SCALE GENOMIC DNA]</scope>
    <source>
        <strain evidence="5 6">CCM 8733</strain>
    </source>
</reference>
<evidence type="ECO:0000256" key="1">
    <source>
        <dbReference type="ARBA" id="ARBA00005531"/>
    </source>
</evidence>
<dbReference type="EMBL" id="WHJH01000073">
    <property type="protein sequence ID" value="NHZ93431.1"/>
    <property type="molecule type" value="Genomic_DNA"/>
</dbReference>
<dbReference type="PIRSF" id="PIRSF000451">
    <property type="entry name" value="PKS_III"/>
    <property type="match status" value="1"/>
</dbReference>
<feature type="domain" description="Chalcone/stilbene synthase C-terminal" evidence="4">
    <location>
        <begin position="235"/>
        <end position="350"/>
    </location>
</feature>
<evidence type="ECO:0000256" key="2">
    <source>
        <dbReference type="ARBA" id="ARBA00022679"/>
    </source>
</evidence>
<gene>
    <name evidence="5" type="ORF">F2P45_31145</name>
</gene>
<proteinExistence type="inferred from homology"/>
<evidence type="ECO:0000259" key="3">
    <source>
        <dbReference type="Pfam" id="PF00195"/>
    </source>
</evidence>
<evidence type="ECO:0000313" key="5">
    <source>
        <dbReference type="EMBL" id="NHZ93431.1"/>
    </source>
</evidence>
<dbReference type="InterPro" id="IPR053446">
    <property type="entry name" value="DPA-CoA_Synthase"/>
</dbReference>
<feature type="domain" description="Chalcone/stilbene synthase N-terminal" evidence="3">
    <location>
        <begin position="34"/>
        <end position="200"/>
    </location>
</feature>
<dbReference type="CDD" id="cd00831">
    <property type="entry name" value="CHS_like"/>
    <property type="match status" value="1"/>
</dbReference>
<dbReference type="Proteomes" id="UP000609726">
    <property type="component" value="Unassembled WGS sequence"/>
</dbReference>
<dbReference type="InterPro" id="IPR011141">
    <property type="entry name" value="Polyketide_synthase_type-III"/>
</dbReference>
<dbReference type="Pfam" id="PF02797">
    <property type="entry name" value="Chal_sti_synt_C"/>
    <property type="match status" value="1"/>
</dbReference>
<dbReference type="SUPFAM" id="SSF53901">
    <property type="entry name" value="Thiolase-like"/>
    <property type="match status" value="1"/>
</dbReference>
<dbReference type="PANTHER" id="PTHR11877">
    <property type="entry name" value="HYDROXYMETHYLGLUTARYL-COA SYNTHASE"/>
    <property type="match status" value="1"/>
</dbReference>
<organism evidence="5 6">
    <name type="scientific">Massilia mucilaginosa</name>
    <dbReference type="NCBI Taxonomy" id="2609282"/>
    <lineage>
        <taxon>Bacteria</taxon>
        <taxon>Pseudomonadati</taxon>
        <taxon>Pseudomonadota</taxon>
        <taxon>Betaproteobacteria</taxon>
        <taxon>Burkholderiales</taxon>
        <taxon>Oxalobacteraceae</taxon>
        <taxon>Telluria group</taxon>
        <taxon>Massilia</taxon>
    </lineage>
</organism>
<dbReference type="InterPro" id="IPR001099">
    <property type="entry name" value="Chalcone/stilbene_synt_N"/>
</dbReference>
<evidence type="ECO:0000259" key="4">
    <source>
        <dbReference type="Pfam" id="PF02797"/>
    </source>
</evidence>
<dbReference type="PANTHER" id="PTHR11877:SF46">
    <property type="entry name" value="TYPE III POLYKETIDE SYNTHASE A"/>
    <property type="match status" value="1"/>
</dbReference>
<comment type="similarity">
    <text evidence="1">Belongs to the thiolase-like superfamily. Chalcone/stilbene synthases family.</text>
</comment>
<dbReference type="NCBIfam" id="NF042429">
    <property type="entry name" value="DHPHCoAsyn_DpgA"/>
    <property type="match status" value="1"/>
</dbReference>
<comment type="caution">
    <text evidence="5">The sequence shown here is derived from an EMBL/GenBank/DDBJ whole genome shotgun (WGS) entry which is preliminary data.</text>
</comment>
<name>A0ABX0P3Y6_9BURK</name>
<sequence length="352" mass="38269">MTNASSAPRVLSIATTNPGQAYTNDQLIDLFDVNDSKLVRLFRNSRIGRRYLDLPQARPNGRIEAESSAELAAKHKRGAVAAGVEATRRALETAGLRPEDLDYIACVTSTGFLCPGLSAYVVKELGLRPDVHRLDVVGMGCSAGLNGMQPLVNYCRLNPSRHALLVCVEICSASYVFDGTIRTAVVNSLFGDGAVAAIFGPRGESAAAGPEVLDFCSHVITDHIDAMRFDHVEGKYSFYLDRDIPYVIGANVRYPIDALLSRNKLRIRDIAHWIIHSGGRKVIDSIKFNLGLSSHALRHTESVLAEMGNVSSGSFLFSHRRLLEEQVAAPGDYTVMMTMGPGASIECCLARF</sequence>
<dbReference type="Gene3D" id="3.40.47.10">
    <property type="match status" value="2"/>
</dbReference>
<dbReference type="InterPro" id="IPR016039">
    <property type="entry name" value="Thiolase-like"/>
</dbReference>
<accession>A0ABX0P3Y6</accession>
<protein>
    <submittedName>
        <fullName evidence="5">Type III polyketide synthase</fullName>
    </submittedName>
</protein>